<reference evidence="2" key="1">
    <citation type="journal article" date="2019" name="Int. J. Syst. Evol. Microbiol.">
        <title>The Global Catalogue of Microorganisms (GCM) 10K type strain sequencing project: providing services to taxonomists for standard genome sequencing and annotation.</title>
        <authorList>
            <consortium name="The Broad Institute Genomics Platform"/>
            <consortium name="The Broad Institute Genome Sequencing Center for Infectious Disease"/>
            <person name="Wu L."/>
            <person name="Ma J."/>
        </authorList>
    </citation>
    <scope>NUCLEOTIDE SEQUENCE [LARGE SCALE GENOMIC DNA]</scope>
    <source>
        <strain evidence="2">KCTC 52677</strain>
    </source>
</reference>
<organism evidence="1 2">
    <name type="scientific">Shinella pollutisoli</name>
    <dbReference type="NCBI Taxonomy" id="2250594"/>
    <lineage>
        <taxon>Bacteria</taxon>
        <taxon>Pseudomonadati</taxon>
        <taxon>Pseudomonadota</taxon>
        <taxon>Alphaproteobacteria</taxon>
        <taxon>Hyphomicrobiales</taxon>
        <taxon>Rhizobiaceae</taxon>
        <taxon>Shinella</taxon>
    </lineage>
</organism>
<evidence type="ECO:0000313" key="1">
    <source>
        <dbReference type="EMBL" id="MFC3073489.1"/>
    </source>
</evidence>
<dbReference type="Proteomes" id="UP001595377">
    <property type="component" value="Unassembled WGS sequence"/>
</dbReference>
<evidence type="ECO:0000313" key="2">
    <source>
        <dbReference type="Proteomes" id="UP001595377"/>
    </source>
</evidence>
<accession>A0ABV7DG93</accession>
<dbReference type="EMBL" id="JBHRSP010000016">
    <property type="protein sequence ID" value="MFC3073489.1"/>
    <property type="molecule type" value="Genomic_DNA"/>
</dbReference>
<sequence>MSGIDRTVAAARAENFRNVRLCMMFFLWAIGLFSMGERAARAATNGLGQSIERIVNDPVKML</sequence>
<proteinExistence type="predicted"/>
<keyword evidence="2" id="KW-1185">Reference proteome</keyword>
<dbReference type="RefSeq" id="WP_257316972.1">
    <property type="nucleotide sequence ID" value="NZ_JANFDG010000024.1"/>
</dbReference>
<gene>
    <name evidence="1" type="ORF">ACFOHH_10270</name>
</gene>
<name>A0ABV7DG93_9HYPH</name>
<protein>
    <submittedName>
        <fullName evidence="1">Uncharacterized protein</fullName>
    </submittedName>
</protein>
<comment type="caution">
    <text evidence="1">The sequence shown here is derived from an EMBL/GenBank/DDBJ whole genome shotgun (WGS) entry which is preliminary data.</text>
</comment>